<dbReference type="AlphaFoldDB" id="A0A914Y9I9"/>
<proteinExistence type="predicted"/>
<sequence length="171" mass="19599">MAEKIAALKNKSFGKTMGGEAFSQKQFSPIIIHNTNAETVEDVNVVCPQSSGDSVENLTANIEKLTVESVNESITTYSSPEMLSIRDSKSSEDWIFYARMKSEWDTKNSPFEFDSELKIPFELQLRVLRTRESEKLRQRQEMLGIVKPKKMEKEEKIKTMIVVIWVAFLNV</sequence>
<protein>
    <submittedName>
        <fullName evidence="2">Uncharacterized protein</fullName>
    </submittedName>
</protein>
<accession>A0A914Y9I9</accession>
<dbReference type="WBParaSite" id="PSU_v2.g16862.t1">
    <property type="protein sequence ID" value="PSU_v2.g16862.t1"/>
    <property type="gene ID" value="PSU_v2.g16862"/>
</dbReference>
<evidence type="ECO:0000313" key="2">
    <source>
        <dbReference type="WBParaSite" id="PSU_v2.g16862.t1"/>
    </source>
</evidence>
<keyword evidence="1" id="KW-1185">Reference proteome</keyword>
<dbReference type="Proteomes" id="UP000887577">
    <property type="component" value="Unplaced"/>
</dbReference>
<evidence type="ECO:0000313" key="1">
    <source>
        <dbReference type="Proteomes" id="UP000887577"/>
    </source>
</evidence>
<organism evidence="1 2">
    <name type="scientific">Panagrolaimus superbus</name>
    <dbReference type="NCBI Taxonomy" id="310955"/>
    <lineage>
        <taxon>Eukaryota</taxon>
        <taxon>Metazoa</taxon>
        <taxon>Ecdysozoa</taxon>
        <taxon>Nematoda</taxon>
        <taxon>Chromadorea</taxon>
        <taxon>Rhabditida</taxon>
        <taxon>Tylenchina</taxon>
        <taxon>Panagrolaimomorpha</taxon>
        <taxon>Panagrolaimoidea</taxon>
        <taxon>Panagrolaimidae</taxon>
        <taxon>Panagrolaimus</taxon>
    </lineage>
</organism>
<name>A0A914Y9I9_9BILA</name>
<reference evidence="2" key="1">
    <citation type="submission" date="2022-11" db="UniProtKB">
        <authorList>
            <consortium name="WormBaseParasite"/>
        </authorList>
    </citation>
    <scope>IDENTIFICATION</scope>
</reference>